<evidence type="ECO:0000313" key="3">
    <source>
        <dbReference type="Proteomes" id="UP000035579"/>
    </source>
</evidence>
<sequence length="73" mass="8441">MQALELRLLQRSTHAMKLTEDGARCYERANELLTEFLNRGVCVASSWVLQEDILRGRLLHLVPRWQAAPLPVR</sequence>
<dbReference type="AlphaFoldDB" id="A0AAC8QHP6"/>
<dbReference type="EMBL" id="CP011509">
    <property type="protein sequence ID" value="AKJ07729.1"/>
    <property type="molecule type" value="Genomic_DNA"/>
</dbReference>
<dbReference type="Proteomes" id="UP000035579">
    <property type="component" value="Chromosome"/>
</dbReference>
<dbReference type="RefSeq" id="WP_047860676.1">
    <property type="nucleotide sequence ID" value="NZ_CP011509.1"/>
</dbReference>
<gene>
    <name evidence="1" type="ORF">AA314_09355</name>
    <name evidence="2" type="ORF">ATI61_107178</name>
</gene>
<dbReference type="Proteomes" id="UP000256345">
    <property type="component" value="Unassembled WGS sequence"/>
</dbReference>
<organism evidence="1 3">
    <name type="scientific">Archangium gephyra</name>
    <dbReference type="NCBI Taxonomy" id="48"/>
    <lineage>
        <taxon>Bacteria</taxon>
        <taxon>Pseudomonadati</taxon>
        <taxon>Myxococcota</taxon>
        <taxon>Myxococcia</taxon>
        <taxon>Myxococcales</taxon>
        <taxon>Cystobacterineae</taxon>
        <taxon>Archangiaceae</taxon>
        <taxon>Archangium</taxon>
    </lineage>
</organism>
<accession>A0AAC8QHP6</accession>
<proteinExistence type="predicted"/>
<evidence type="ECO:0000313" key="1">
    <source>
        <dbReference type="EMBL" id="AKJ07729.1"/>
    </source>
</evidence>
<dbReference type="KEGG" id="age:AA314_09355"/>
<evidence type="ECO:0000313" key="2">
    <source>
        <dbReference type="EMBL" id="REG29482.1"/>
    </source>
</evidence>
<protein>
    <submittedName>
        <fullName evidence="1">Transcriptional regulator, LysR family</fullName>
    </submittedName>
</protein>
<reference evidence="1 3" key="1">
    <citation type="submission" date="2015-05" db="EMBL/GenBank/DDBJ databases">
        <title>Genome assembly of Archangium gephyra DSM 2261.</title>
        <authorList>
            <person name="Sharma G."/>
            <person name="Subramanian S."/>
        </authorList>
    </citation>
    <scope>NUCLEOTIDE SEQUENCE [LARGE SCALE GENOMIC DNA]</scope>
    <source>
        <strain evidence="1 3">DSM 2261</strain>
    </source>
</reference>
<keyword evidence="4" id="KW-1185">Reference proteome</keyword>
<dbReference type="EMBL" id="QUMU01000007">
    <property type="protein sequence ID" value="REG29482.1"/>
    <property type="molecule type" value="Genomic_DNA"/>
</dbReference>
<reference evidence="2 4" key="2">
    <citation type="submission" date="2018-08" db="EMBL/GenBank/DDBJ databases">
        <title>Genomic Encyclopedia of Archaeal and Bacterial Type Strains, Phase II (KMG-II): from individual species to whole genera.</title>
        <authorList>
            <person name="Goeker M."/>
        </authorList>
    </citation>
    <scope>NUCLEOTIDE SEQUENCE [LARGE SCALE GENOMIC DNA]</scope>
    <source>
        <strain evidence="2 4">DSM 2261</strain>
    </source>
</reference>
<evidence type="ECO:0000313" key="4">
    <source>
        <dbReference type="Proteomes" id="UP000256345"/>
    </source>
</evidence>
<name>A0AAC8QHP6_9BACT</name>